<dbReference type="AlphaFoldDB" id="A0A0P1GJQ6"/>
<protein>
    <submittedName>
        <fullName evidence="1">Uncharacterized protein</fullName>
    </submittedName>
</protein>
<organism evidence="1 2">
    <name type="scientific">Tropicibacter naphthalenivorans</name>
    <dbReference type="NCBI Taxonomy" id="441103"/>
    <lineage>
        <taxon>Bacteria</taxon>
        <taxon>Pseudomonadati</taxon>
        <taxon>Pseudomonadota</taxon>
        <taxon>Alphaproteobacteria</taxon>
        <taxon>Rhodobacterales</taxon>
        <taxon>Roseobacteraceae</taxon>
        <taxon>Tropicibacter</taxon>
    </lineage>
</organism>
<sequence length="39" mass="4248">MKFIAENSVKVGMGQMGQTPPVDMADLNRRTIGLMAEPI</sequence>
<name>A0A0P1GJQ6_9RHOB</name>
<evidence type="ECO:0000313" key="2">
    <source>
        <dbReference type="Proteomes" id="UP000054935"/>
    </source>
</evidence>
<evidence type="ECO:0000313" key="1">
    <source>
        <dbReference type="EMBL" id="CUH82194.1"/>
    </source>
</evidence>
<reference evidence="1 2" key="1">
    <citation type="submission" date="2015-09" db="EMBL/GenBank/DDBJ databases">
        <authorList>
            <consortium name="Swine Surveillance"/>
        </authorList>
    </citation>
    <scope>NUCLEOTIDE SEQUENCE [LARGE SCALE GENOMIC DNA]</scope>
    <source>
        <strain evidence="1 2">CECT 7648</strain>
    </source>
</reference>
<keyword evidence="2" id="KW-1185">Reference proteome</keyword>
<dbReference type="Proteomes" id="UP000054935">
    <property type="component" value="Unassembled WGS sequence"/>
</dbReference>
<dbReference type="EMBL" id="CYSE01000011">
    <property type="protein sequence ID" value="CUH82194.1"/>
    <property type="molecule type" value="Genomic_DNA"/>
</dbReference>
<proteinExistence type="predicted"/>
<accession>A0A0P1GJQ6</accession>
<gene>
    <name evidence="1" type="ORF">TRN7648_03854</name>
</gene>